<evidence type="ECO:0000256" key="4">
    <source>
        <dbReference type="ARBA" id="ARBA00022917"/>
    </source>
</evidence>
<dbReference type="FunFam" id="3.30.1360.40:FF:000001">
    <property type="entry name" value="Ribosome-recycling factor"/>
    <property type="match status" value="1"/>
</dbReference>
<organism evidence="6 7">
    <name type="scientific">Bradymonas sediminis</name>
    <dbReference type="NCBI Taxonomy" id="1548548"/>
    <lineage>
        <taxon>Bacteria</taxon>
        <taxon>Deltaproteobacteria</taxon>
        <taxon>Bradymonadales</taxon>
        <taxon>Bradymonadaceae</taxon>
        <taxon>Bradymonas</taxon>
    </lineage>
</organism>
<accession>A0A2Z4FJB2</accession>
<comment type="subcellular location">
    <subcellularLocation>
        <location evidence="1 5">Cytoplasm</location>
    </subcellularLocation>
</comment>
<dbReference type="Proteomes" id="UP000249799">
    <property type="component" value="Chromosome"/>
</dbReference>
<dbReference type="InterPro" id="IPR023584">
    <property type="entry name" value="Ribosome_recyc_fac_dom"/>
</dbReference>
<dbReference type="EMBL" id="CP030032">
    <property type="protein sequence ID" value="AWV89107.1"/>
    <property type="molecule type" value="Genomic_DNA"/>
</dbReference>
<dbReference type="HAMAP" id="MF_00040">
    <property type="entry name" value="RRF"/>
    <property type="match status" value="1"/>
</dbReference>
<dbReference type="PANTHER" id="PTHR20982:SF3">
    <property type="entry name" value="MITOCHONDRIAL RIBOSOME RECYCLING FACTOR PSEUDO 1"/>
    <property type="match status" value="1"/>
</dbReference>
<dbReference type="Pfam" id="PF01765">
    <property type="entry name" value="RRF"/>
    <property type="match status" value="1"/>
</dbReference>
<dbReference type="InterPro" id="IPR036191">
    <property type="entry name" value="RRF_sf"/>
</dbReference>
<keyword evidence="4 5" id="KW-0648">Protein biosynthesis</keyword>
<evidence type="ECO:0000313" key="7">
    <source>
        <dbReference type="Proteomes" id="UP000249799"/>
    </source>
</evidence>
<evidence type="ECO:0000256" key="1">
    <source>
        <dbReference type="ARBA" id="ARBA00004496"/>
    </source>
</evidence>
<gene>
    <name evidence="5" type="primary">frr</name>
    <name evidence="6" type="ORF">DN745_07070</name>
</gene>
<comment type="similarity">
    <text evidence="2 5">Belongs to the RRF family.</text>
</comment>
<keyword evidence="3 5" id="KW-0963">Cytoplasm</keyword>
<evidence type="ECO:0000313" key="6">
    <source>
        <dbReference type="EMBL" id="AWV89107.1"/>
    </source>
</evidence>
<dbReference type="GO" id="GO:0005829">
    <property type="term" value="C:cytosol"/>
    <property type="evidence" value="ECO:0007669"/>
    <property type="project" value="GOC"/>
</dbReference>
<dbReference type="GO" id="GO:0043023">
    <property type="term" value="F:ribosomal large subunit binding"/>
    <property type="evidence" value="ECO:0007669"/>
    <property type="project" value="TreeGrafter"/>
</dbReference>
<evidence type="ECO:0000256" key="2">
    <source>
        <dbReference type="ARBA" id="ARBA00005912"/>
    </source>
</evidence>
<evidence type="ECO:0000256" key="3">
    <source>
        <dbReference type="ARBA" id="ARBA00022490"/>
    </source>
</evidence>
<protein>
    <recommendedName>
        <fullName evidence="5">Ribosome-recycling factor</fullName>
        <shortName evidence="5">RRF</shortName>
    </recommendedName>
    <alternativeName>
        <fullName evidence="5">Ribosome-releasing factor</fullName>
    </alternativeName>
</protein>
<dbReference type="AlphaFoldDB" id="A0A2Z4FJB2"/>
<comment type="function">
    <text evidence="5">Responsible for the release of ribosomes from messenger RNA at the termination of protein biosynthesis. May increase the efficiency of translation by recycling ribosomes from one round of translation to another.</text>
</comment>
<sequence>MDNLVLDELKSGYEATIRGLRNSLAKIRTGRANTSMLDSIRVDYYGQPTPLAQVCTLKVADPRLITLNPWEKSVIPDIERAIASSDLGLNPSNDGNIIRIPIPALTGERRQDLVRMARREAEDHKISLRNERRDANDQLKALEKNSEISEDQLHRAFSKVDALTEKYTKMIDEIVAEKETDILEI</sequence>
<dbReference type="Gene3D" id="3.30.1360.40">
    <property type="match status" value="1"/>
</dbReference>
<dbReference type="NCBIfam" id="TIGR00496">
    <property type="entry name" value="frr"/>
    <property type="match status" value="1"/>
</dbReference>
<proteinExistence type="inferred from homology"/>
<name>A0A2Z4FJB2_9DELT</name>
<dbReference type="OrthoDB" id="9804006at2"/>
<dbReference type="CDD" id="cd00520">
    <property type="entry name" value="RRF"/>
    <property type="match status" value="1"/>
</dbReference>
<keyword evidence="7" id="KW-1185">Reference proteome</keyword>
<dbReference type="GO" id="GO:0002184">
    <property type="term" value="P:cytoplasmic translational termination"/>
    <property type="evidence" value="ECO:0007669"/>
    <property type="project" value="TreeGrafter"/>
</dbReference>
<dbReference type="SUPFAM" id="SSF55194">
    <property type="entry name" value="Ribosome recycling factor, RRF"/>
    <property type="match status" value="1"/>
</dbReference>
<dbReference type="FunFam" id="1.10.132.20:FF:000001">
    <property type="entry name" value="Ribosome-recycling factor"/>
    <property type="match status" value="1"/>
</dbReference>
<reference evidence="6 7" key="1">
    <citation type="submission" date="2018-06" db="EMBL/GenBank/DDBJ databases">
        <title>Lujinxingia sediminis gen. nov. sp. nov., a new facultative anaerobic member of the class Deltaproteobacteria, and proposal of Lujinxingaceae fam. nov.</title>
        <authorList>
            <person name="Guo L.-Y."/>
            <person name="Li C.-M."/>
            <person name="Wang S."/>
            <person name="Du Z.-J."/>
        </authorList>
    </citation>
    <scope>NUCLEOTIDE SEQUENCE [LARGE SCALE GENOMIC DNA]</scope>
    <source>
        <strain evidence="6 7">FA350</strain>
    </source>
</reference>
<dbReference type="InterPro" id="IPR002661">
    <property type="entry name" value="Ribosome_recyc_fac"/>
</dbReference>
<dbReference type="RefSeq" id="WP_111333346.1">
    <property type="nucleotide sequence ID" value="NZ_CP030032.1"/>
</dbReference>
<evidence type="ECO:0000256" key="5">
    <source>
        <dbReference type="HAMAP-Rule" id="MF_00040"/>
    </source>
</evidence>
<dbReference type="Gene3D" id="1.10.132.20">
    <property type="entry name" value="Ribosome-recycling factor"/>
    <property type="match status" value="1"/>
</dbReference>
<dbReference type="KEGG" id="bsed:DN745_07070"/>
<dbReference type="PANTHER" id="PTHR20982">
    <property type="entry name" value="RIBOSOME RECYCLING FACTOR"/>
    <property type="match status" value="1"/>
</dbReference>